<dbReference type="EMBL" id="FJUY01000001">
    <property type="protein sequence ID" value="CZT14590.1"/>
    <property type="molecule type" value="Genomic_DNA"/>
</dbReference>
<keyword evidence="3" id="KW-1185">Reference proteome</keyword>
<name>A0A2D3UQR0_9PEZI</name>
<gene>
    <name evidence="2" type="ORF">RCC_00565</name>
</gene>
<organism evidence="2 3">
    <name type="scientific">Ramularia collo-cygni</name>
    <dbReference type="NCBI Taxonomy" id="112498"/>
    <lineage>
        <taxon>Eukaryota</taxon>
        <taxon>Fungi</taxon>
        <taxon>Dikarya</taxon>
        <taxon>Ascomycota</taxon>
        <taxon>Pezizomycotina</taxon>
        <taxon>Dothideomycetes</taxon>
        <taxon>Dothideomycetidae</taxon>
        <taxon>Mycosphaerellales</taxon>
        <taxon>Mycosphaerellaceae</taxon>
        <taxon>Ramularia</taxon>
    </lineage>
</organism>
<dbReference type="AlphaFoldDB" id="A0A2D3UQR0"/>
<evidence type="ECO:0000256" key="1">
    <source>
        <dbReference type="SAM" id="MobiDB-lite"/>
    </source>
</evidence>
<feature type="compositionally biased region" description="Polar residues" evidence="1">
    <location>
        <begin position="38"/>
        <end position="63"/>
    </location>
</feature>
<feature type="compositionally biased region" description="Polar residues" evidence="1">
    <location>
        <begin position="126"/>
        <end position="141"/>
    </location>
</feature>
<dbReference type="RefSeq" id="XP_023621487.1">
    <property type="nucleotide sequence ID" value="XM_023765719.1"/>
</dbReference>
<feature type="region of interest" description="Disordered" evidence="1">
    <location>
        <begin position="34"/>
        <end position="141"/>
    </location>
</feature>
<dbReference type="GeneID" id="35595941"/>
<reference evidence="2 3" key="1">
    <citation type="submission" date="2016-03" db="EMBL/GenBank/DDBJ databases">
        <authorList>
            <person name="Ploux O."/>
        </authorList>
    </citation>
    <scope>NUCLEOTIDE SEQUENCE [LARGE SCALE GENOMIC DNA]</scope>
    <source>
        <strain evidence="2 3">URUG2</strain>
    </source>
</reference>
<feature type="compositionally biased region" description="Low complexity" evidence="1">
    <location>
        <begin position="75"/>
        <end position="88"/>
    </location>
</feature>
<sequence length="302" mass="32209">MIQSASIPSGAFNHAYKTPYSRAVGTTGAGASFASASQNQNHGQIGRTSSAHMQQTGQSFQFTSVPSPRFPPPQSQSQQAVRPSASPPAGISPHEGYKYPMAVPPTSVGQQPQPEPPKAAVGGSRVAQSPTIPQSPGTQGREQQRINLLLEINNELLQEIDRLQADGQGGVFSQQQLQQLRSEGLPEKHPSELYVHTMRRVQANLAWLMPTASQSSNVPPGPALMTPPPHMPALVPLYDRLKGLFPGWQGLEGRMAANSSSPRPNGPMAPTAGTPPSLIYAPASPQLSAERRLLVGTERRFG</sequence>
<dbReference type="OrthoDB" id="2530523at2759"/>
<evidence type="ECO:0000313" key="2">
    <source>
        <dbReference type="EMBL" id="CZT14590.1"/>
    </source>
</evidence>
<evidence type="ECO:0000313" key="3">
    <source>
        <dbReference type="Proteomes" id="UP000225277"/>
    </source>
</evidence>
<dbReference type="STRING" id="112498.A0A2D3UQR0"/>
<protein>
    <submittedName>
        <fullName evidence="2">Uncharacterized protein</fullName>
    </submittedName>
</protein>
<proteinExistence type="predicted"/>
<dbReference type="Proteomes" id="UP000225277">
    <property type="component" value="Unassembled WGS sequence"/>
</dbReference>
<accession>A0A2D3UQR0</accession>
<feature type="region of interest" description="Disordered" evidence="1">
    <location>
        <begin position="255"/>
        <end position="283"/>
    </location>
</feature>